<dbReference type="RefSeq" id="WP_143783116.1">
    <property type="nucleotide sequence ID" value="NZ_CP041616.1"/>
</dbReference>
<sequence>MRAALAIAAVELRRFVKDKGNVFFTFIFPLMLVFVLGSQFGGSGSSGRVTLSGPDSELRTAVAEQLEGQEVSVSYASHDDMLEQVARGRTDVGLVVNEDASTAYTDGGTSELEMIASSATTSMAAQQQVRVAVTNLDLRQVQVTALEDAGVSGPDAAQALDEAAGQVNEPTLEVVNVDSLAQEFQGLGQFDLGASSQLLLFSFLTSLAGSSTLINARRQGVMARSLAAPVSTMQALLGQALGRWVIAFFQGGYIMLATWLLFGVDWGNIGLSLLILAIFALVAAGAAMMLGSILDNEGAAVGAGVGLGLVLAAIGGGMMPLEIFSDTMRTLAHVTPHAWGYDAFAEVQRHGGGLVDILPQLGVLAAMAVAALLVGAWLLRRSMARSL</sequence>
<dbReference type="InterPro" id="IPR051449">
    <property type="entry name" value="ABC-2_transporter_component"/>
</dbReference>
<feature type="transmembrane region" description="Helical" evidence="6">
    <location>
        <begin position="357"/>
        <end position="379"/>
    </location>
</feature>
<accession>A0A516GAB6</accession>
<evidence type="ECO:0000256" key="5">
    <source>
        <dbReference type="ARBA" id="ARBA00023136"/>
    </source>
</evidence>
<keyword evidence="3 6" id="KW-0812">Transmembrane</keyword>
<evidence type="ECO:0000313" key="9">
    <source>
        <dbReference type="Proteomes" id="UP000315395"/>
    </source>
</evidence>
<evidence type="ECO:0000256" key="2">
    <source>
        <dbReference type="ARBA" id="ARBA00022475"/>
    </source>
</evidence>
<feature type="transmembrane region" description="Helical" evidence="6">
    <location>
        <begin position="21"/>
        <end position="41"/>
    </location>
</feature>
<feature type="transmembrane region" description="Helical" evidence="6">
    <location>
        <begin position="268"/>
        <end position="291"/>
    </location>
</feature>
<keyword evidence="4 6" id="KW-1133">Transmembrane helix</keyword>
<dbReference type="PANTHER" id="PTHR30294">
    <property type="entry name" value="MEMBRANE COMPONENT OF ABC TRANSPORTER YHHJ-RELATED"/>
    <property type="match status" value="1"/>
</dbReference>
<feature type="transmembrane region" description="Helical" evidence="6">
    <location>
        <begin position="198"/>
        <end position="216"/>
    </location>
</feature>
<comment type="subcellular location">
    <subcellularLocation>
        <location evidence="1">Cell membrane</location>
        <topology evidence="1">Multi-pass membrane protein</topology>
    </subcellularLocation>
</comment>
<dbReference type="InterPro" id="IPR013525">
    <property type="entry name" value="ABC2_TM"/>
</dbReference>
<organism evidence="8 9">
    <name type="scientific">Ornithinimicrobium ciconiae</name>
    <dbReference type="NCBI Taxonomy" id="2594265"/>
    <lineage>
        <taxon>Bacteria</taxon>
        <taxon>Bacillati</taxon>
        <taxon>Actinomycetota</taxon>
        <taxon>Actinomycetes</taxon>
        <taxon>Micrococcales</taxon>
        <taxon>Ornithinimicrobiaceae</taxon>
        <taxon>Ornithinimicrobium</taxon>
    </lineage>
</organism>
<dbReference type="EMBL" id="CP041616">
    <property type="protein sequence ID" value="QDO88438.1"/>
    <property type="molecule type" value="Genomic_DNA"/>
</dbReference>
<proteinExistence type="predicted"/>
<evidence type="ECO:0000256" key="4">
    <source>
        <dbReference type="ARBA" id="ARBA00022989"/>
    </source>
</evidence>
<dbReference type="AlphaFoldDB" id="A0A516GAB6"/>
<gene>
    <name evidence="8" type="ORF">FNH13_08870</name>
</gene>
<feature type="transmembrane region" description="Helical" evidence="6">
    <location>
        <begin position="241"/>
        <end position="262"/>
    </location>
</feature>
<evidence type="ECO:0000259" key="7">
    <source>
        <dbReference type="Pfam" id="PF12698"/>
    </source>
</evidence>
<protein>
    <submittedName>
        <fullName evidence="8">ABC transporter permease</fullName>
    </submittedName>
</protein>
<evidence type="ECO:0000256" key="3">
    <source>
        <dbReference type="ARBA" id="ARBA00022692"/>
    </source>
</evidence>
<keyword evidence="2" id="KW-1003">Cell membrane</keyword>
<keyword evidence="5 6" id="KW-0472">Membrane</keyword>
<dbReference type="Pfam" id="PF12698">
    <property type="entry name" value="ABC2_membrane_3"/>
    <property type="match status" value="1"/>
</dbReference>
<evidence type="ECO:0000256" key="1">
    <source>
        <dbReference type="ARBA" id="ARBA00004651"/>
    </source>
</evidence>
<dbReference type="GO" id="GO:0140359">
    <property type="term" value="F:ABC-type transporter activity"/>
    <property type="evidence" value="ECO:0007669"/>
    <property type="project" value="InterPro"/>
</dbReference>
<dbReference type="KEGG" id="orz:FNH13_08870"/>
<keyword evidence="9" id="KW-1185">Reference proteome</keyword>
<name>A0A516GAB6_9MICO</name>
<feature type="domain" description="ABC-2 type transporter transmembrane" evidence="7">
    <location>
        <begin position="22"/>
        <end position="376"/>
    </location>
</feature>
<evidence type="ECO:0000313" key="8">
    <source>
        <dbReference type="EMBL" id="QDO88438.1"/>
    </source>
</evidence>
<evidence type="ECO:0000256" key="6">
    <source>
        <dbReference type="SAM" id="Phobius"/>
    </source>
</evidence>
<dbReference type="GO" id="GO:0005886">
    <property type="term" value="C:plasma membrane"/>
    <property type="evidence" value="ECO:0007669"/>
    <property type="project" value="UniProtKB-SubCell"/>
</dbReference>
<reference evidence="8 9" key="1">
    <citation type="submission" date="2019-07" db="EMBL/GenBank/DDBJ databases">
        <title>complete genome sequencing of Ornithinimicrobium sp. H23M54.</title>
        <authorList>
            <person name="Bae J.-W."/>
            <person name="Lee S.-Y."/>
        </authorList>
    </citation>
    <scope>NUCLEOTIDE SEQUENCE [LARGE SCALE GENOMIC DNA]</scope>
    <source>
        <strain evidence="8 9">H23M54</strain>
    </source>
</reference>
<dbReference type="PANTHER" id="PTHR30294:SF38">
    <property type="entry name" value="TRANSPORT PERMEASE PROTEIN"/>
    <property type="match status" value="1"/>
</dbReference>
<dbReference type="Proteomes" id="UP000315395">
    <property type="component" value="Chromosome"/>
</dbReference>
<dbReference type="OrthoDB" id="4867262at2"/>
<feature type="transmembrane region" description="Helical" evidence="6">
    <location>
        <begin position="298"/>
        <end position="319"/>
    </location>
</feature>